<sequence length="161" mass="17565">MAAPRCFTRGNHKCSPVAVLSVLSCKRQNAEPELNTGDQQATRHDHLALRMRYTTAHQPSLRDSIKYLAVQFLQHSQIHHASIRRAASRTAPAVSNVLLWPGNSGCPAPMTFERIRWIGGGGWKARDDSHNNNEEGILSTGSGSAVQQDNQLVGSSIINGT</sequence>
<gene>
    <name evidence="1" type="ORF">GGX14DRAFT_391571</name>
</gene>
<reference evidence="1" key="1">
    <citation type="submission" date="2023-03" db="EMBL/GenBank/DDBJ databases">
        <title>Massive genome expansion in bonnet fungi (Mycena s.s.) driven by repeated elements and novel gene families across ecological guilds.</title>
        <authorList>
            <consortium name="Lawrence Berkeley National Laboratory"/>
            <person name="Harder C.B."/>
            <person name="Miyauchi S."/>
            <person name="Viragh M."/>
            <person name="Kuo A."/>
            <person name="Thoen E."/>
            <person name="Andreopoulos B."/>
            <person name="Lu D."/>
            <person name="Skrede I."/>
            <person name="Drula E."/>
            <person name="Henrissat B."/>
            <person name="Morin E."/>
            <person name="Kohler A."/>
            <person name="Barry K."/>
            <person name="LaButti K."/>
            <person name="Morin E."/>
            <person name="Salamov A."/>
            <person name="Lipzen A."/>
            <person name="Mereny Z."/>
            <person name="Hegedus B."/>
            <person name="Baldrian P."/>
            <person name="Stursova M."/>
            <person name="Weitz H."/>
            <person name="Taylor A."/>
            <person name="Grigoriev I.V."/>
            <person name="Nagy L.G."/>
            <person name="Martin F."/>
            <person name="Kauserud H."/>
        </authorList>
    </citation>
    <scope>NUCLEOTIDE SEQUENCE</scope>
    <source>
        <strain evidence="1">9144</strain>
    </source>
</reference>
<dbReference type="EMBL" id="JARJCW010000016">
    <property type="protein sequence ID" value="KAJ7215895.1"/>
    <property type="molecule type" value="Genomic_DNA"/>
</dbReference>
<evidence type="ECO:0000313" key="2">
    <source>
        <dbReference type="Proteomes" id="UP001219525"/>
    </source>
</evidence>
<organism evidence="1 2">
    <name type="scientific">Mycena pura</name>
    <dbReference type="NCBI Taxonomy" id="153505"/>
    <lineage>
        <taxon>Eukaryota</taxon>
        <taxon>Fungi</taxon>
        <taxon>Dikarya</taxon>
        <taxon>Basidiomycota</taxon>
        <taxon>Agaricomycotina</taxon>
        <taxon>Agaricomycetes</taxon>
        <taxon>Agaricomycetidae</taxon>
        <taxon>Agaricales</taxon>
        <taxon>Marasmiineae</taxon>
        <taxon>Mycenaceae</taxon>
        <taxon>Mycena</taxon>
    </lineage>
</organism>
<keyword evidence="2" id="KW-1185">Reference proteome</keyword>
<dbReference type="PROSITE" id="PS51257">
    <property type="entry name" value="PROKAR_LIPOPROTEIN"/>
    <property type="match status" value="1"/>
</dbReference>
<comment type="caution">
    <text evidence="1">The sequence shown here is derived from an EMBL/GenBank/DDBJ whole genome shotgun (WGS) entry which is preliminary data.</text>
</comment>
<proteinExistence type="predicted"/>
<dbReference type="AlphaFoldDB" id="A0AAD6YEV7"/>
<accession>A0AAD6YEV7</accession>
<evidence type="ECO:0000313" key="1">
    <source>
        <dbReference type="EMBL" id="KAJ7215895.1"/>
    </source>
</evidence>
<dbReference type="Proteomes" id="UP001219525">
    <property type="component" value="Unassembled WGS sequence"/>
</dbReference>
<protein>
    <submittedName>
        <fullName evidence="1">Uncharacterized protein</fullName>
    </submittedName>
</protein>
<name>A0AAD6YEV7_9AGAR</name>